<sequence>MKTIDEIMKGSKEDFTYIGERLQAIREELVAKDTDNQLTTQFAKTKIAERFDMHPMTLNNVERGAISLTTIKLVLYYYTLGYNPAWILSEDNEFIPKDNIGENVVYQNDVQDDYKELESAVLAALMEFKKKI</sequence>
<organism evidence="1">
    <name type="scientific">marine sediment metagenome</name>
    <dbReference type="NCBI Taxonomy" id="412755"/>
    <lineage>
        <taxon>unclassified sequences</taxon>
        <taxon>metagenomes</taxon>
        <taxon>ecological metagenomes</taxon>
    </lineage>
</organism>
<proteinExistence type="predicted"/>
<reference evidence="1" key="1">
    <citation type="journal article" date="2015" name="Nature">
        <title>Complex archaea that bridge the gap between prokaryotes and eukaryotes.</title>
        <authorList>
            <person name="Spang A."/>
            <person name="Saw J.H."/>
            <person name="Jorgensen S.L."/>
            <person name="Zaremba-Niedzwiedzka K."/>
            <person name="Martijn J."/>
            <person name="Lind A.E."/>
            <person name="van Eijk R."/>
            <person name="Schleper C."/>
            <person name="Guy L."/>
            <person name="Ettema T.J."/>
        </authorList>
    </citation>
    <scope>NUCLEOTIDE SEQUENCE</scope>
</reference>
<gene>
    <name evidence="1" type="ORF">LCGC14_0991870</name>
</gene>
<protein>
    <submittedName>
        <fullName evidence="1">Uncharacterized protein</fullName>
    </submittedName>
</protein>
<name>A0A0F9RC89_9ZZZZ</name>
<dbReference type="AlphaFoldDB" id="A0A0F9RC89"/>
<accession>A0A0F9RC89</accession>
<dbReference type="EMBL" id="LAZR01003775">
    <property type="protein sequence ID" value="KKN14863.1"/>
    <property type="molecule type" value="Genomic_DNA"/>
</dbReference>
<evidence type="ECO:0000313" key="1">
    <source>
        <dbReference type="EMBL" id="KKN14863.1"/>
    </source>
</evidence>
<comment type="caution">
    <text evidence="1">The sequence shown here is derived from an EMBL/GenBank/DDBJ whole genome shotgun (WGS) entry which is preliminary data.</text>
</comment>